<dbReference type="EMBL" id="UHBY01000003">
    <property type="protein sequence ID" value="SUL37374.1"/>
    <property type="molecule type" value="Genomic_DNA"/>
</dbReference>
<sequence length="65" mass="7626">MKETLFNQITAEEFDLISGLGKGEIKIPRYFFLAETEEFEPGNQYTIYTHTYNGIKRNGYHFILS</sequence>
<name>A0A380EN34_STAAU</name>
<protein>
    <submittedName>
        <fullName evidence="1">EVE domain protein</fullName>
    </submittedName>
</protein>
<proteinExistence type="predicted"/>
<dbReference type="Proteomes" id="UP000254116">
    <property type="component" value="Unassembled WGS sequence"/>
</dbReference>
<evidence type="ECO:0000313" key="1">
    <source>
        <dbReference type="EMBL" id="SUL37374.1"/>
    </source>
</evidence>
<reference evidence="1 2" key="1">
    <citation type="submission" date="2018-06" db="EMBL/GenBank/DDBJ databases">
        <authorList>
            <consortium name="Pathogen Informatics"/>
            <person name="Doyle S."/>
        </authorList>
    </citation>
    <scope>NUCLEOTIDE SEQUENCE [LARGE SCALE GENOMIC DNA]</scope>
    <source>
        <strain evidence="1 2">NCTC10702</strain>
    </source>
</reference>
<evidence type="ECO:0000313" key="2">
    <source>
        <dbReference type="Proteomes" id="UP000254116"/>
    </source>
</evidence>
<organism evidence="1 2">
    <name type="scientific">Staphylococcus aureus</name>
    <dbReference type="NCBI Taxonomy" id="1280"/>
    <lineage>
        <taxon>Bacteria</taxon>
        <taxon>Bacillati</taxon>
        <taxon>Bacillota</taxon>
        <taxon>Bacilli</taxon>
        <taxon>Bacillales</taxon>
        <taxon>Staphylococcaceae</taxon>
        <taxon>Staphylococcus</taxon>
    </lineage>
</organism>
<dbReference type="AlphaFoldDB" id="A0A380EN34"/>
<gene>
    <name evidence="1" type="ORF">NCTC10702_03374</name>
</gene>
<accession>A0A380EN34</accession>